<feature type="domain" description="GmrSD restriction endonucleases N-terminal" evidence="1">
    <location>
        <begin position="17"/>
        <end position="232"/>
    </location>
</feature>
<feature type="domain" description="GmrSD restriction endonucleases C-terminal" evidence="2">
    <location>
        <begin position="430"/>
        <end position="568"/>
    </location>
</feature>
<evidence type="ECO:0000259" key="1">
    <source>
        <dbReference type="Pfam" id="PF03235"/>
    </source>
</evidence>
<dbReference type="RefSeq" id="WP_211312977.1">
    <property type="nucleotide sequence ID" value="NZ_BAAABL010000002.1"/>
</dbReference>
<gene>
    <name evidence="3" type="ORF">GCM10009066_00130</name>
</gene>
<sequence length="578" mass="66956">MSSKGLNITAVEDTVSSVLSRDKHRFQVPEYQRAYAWQEEQLEAFWNDLMLVTEGEVDTHFLGSIVVVKEDKGLDELAVLQIVDGQQRLATISVLLCIIRQKLRKYGDELDTDSDPAEGIDRNYLWEEDEDFVEQPNLTMSTFDDEEYTQLLNGRLPSNENSQLVEAAEFFHEKIAQKDVEEVNEIRKRLVNSMTLVTIECDSEGSAFKLFETLNDRGLELSAVDLMKNYLFKTAHEAPRQSINYELVRRDWEDTIKIIKPELTKPGRFFRHYIMSAEEPDVTDPISSYKLYDRFCEVLDKEIPASNITVEDYVADMKEKASLYVDIVQADTDLFGQQGNRVINQKLENLNTLGITQERTLLLRLFTEIDNPNRLMRALNILESFVFRWRMTGQQTGTDVDEIHATLCSTIFNDPEPIERLRERLSSIAPDDSDVRLAIRTESFTRNARTRYILTRMENEYYASGNKRVDPSTIDIEHIAPRKAFSAKKYSTWPAYLDMSPEEFEEYSDKIGNLTILDERVNARAQDDPFDQKTKEYASSDYEMTKAVCEYNNWGTEQIDQRTETLANACPNIWDFNI</sequence>
<name>A0AAV3S2K1_9EURY</name>
<dbReference type="PANTHER" id="PTHR35149">
    <property type="entry name" value="SLL5132 PROTEIN"/>
    <property type="match status" value="1"/>
</dbReference>
<dbReference type="EMBL" id="BAAABL010000002">
    <property type="protein sequence ID" value="GAA0289593.1"/>
    <property type="molecule type" value="Genomic_DNA"/>
</dbReference>
<dbReference type="InterPro" id="IPR004919">
    <property type="entry name" value="GmrSD_N"/>
</dbReference>
<evidence type="ECO:0000259" key="2">
    <source>
        <dbReference type="Pfam" id="PF07510"/>
    </source>
</evidence>
<organism evidence="3 4">
    <name type="scientific">Halarchaeum salinum</name>
    <dbReference type="NCBI Taxonomy" id="489912"/>
    <lineage>
        <taxon>Archaea</taxon>
        <taxon>Methanobacteriati</taxon>
        <taxon>Methanobacteriota</taxon>
        <taxon>Stenosarchaea group</taxon>
        <taxon>Halobacteria</taxon>
        <taxon>Halobacteriales</taxon>
        <taxon>Halobacteriaceae</taxon>
    </lineage>
</organism>
<protein>
    <submittedName>
        <fullName evidence="3">DUF262 domain-containing protein</fullName>
    </submittedName>
</protein>
<keyword evidence="4" id="KW-1185">Reference proteome</keyword>
<dbReference type="AlphaFoldDB" id="A0AAV3S2K1"/>
<dbReference type="Proteomes" id="UP001500837">
    <property type="component" value="Unassembled WGS sequence"/>
</dbReference>
<dbReference type="Pfam" id="PF07510">
    <property type="entry name" value="GmrSD_C"/>
    <property type="match status" value="1"/>
</dbReference>
<dbReference type="PANTHER" id="PTHR35149:SF2">
    <property type="entry name" value="DUF262 DOMAIN-CONTAINING PROTEIN"/>
    <property type="match status" value="1"/>
</dbReference>
<accession>A0AAV3S2K1</accession>
<proteinExistence type="predicted"/>
<evidence type="ECO:0000313" key="4">
    <source>
        <dbReference type="Proteomes" id="UP001500837"/>
    </source>
</evidence>
<evidence type="ECO:0000313" key="3">
    <source>
        <dbReference type="EMBL" id="GAA0289593.1"/>
    </source>
</evidence>
<dbReference type="Pfam" id="PF03235">
    <property type="entry name" value="GmrSD_N"/>
    <property type="match status" value="1"/>
</dbReference>
<comment type="caution">
    <text evidence="3">The sequence shown here is derived from an EMBL/GenBank/DDBJ whole genome shotgun (WGS) entry which is preliminary data.</text>
</comment>
<reference evidence="3 4" key="1">
    <citation type="journal article" date="2019" name="Int. J. Syst. Evol. Microbiol.">
        <title>The Global Catalogue of Microorganisms (GCM) 10K type strain sequencing project: providing services to taxonomists for standard genome sequencing and annotation.</title>
        <authorList>
            <consortium name="The Broad Institute Genomics Platform"/>
            <consortium name="The Broad Institute Genome Sequencing Center for Infectious Disease"/>
            <person name="Wu L."/>
            <person name="Ma J."/>
        </authorList>
    </citation>
    <scope>NUCLEOTIDE SEQUENCE [LARGE SCALE GENOMIC DNA]</scope>
    <source>
        <strain evidence="3 4">JCM 16330</strain>
    </source>
</reference>
<dbReference type="InterPro" id="IPR011089">
    <property type="entry name" value="GmrSD_C"/>
</dbReference>